<keyword evidence="1" id="KW-0812">Transmembrane</keyword>
<feature type="transmembrane region" description="Helical" evidence="1">
    <location>
        <begin position="21"/>
        <end position="42"/>
    </location>
</feature>
<dbReference type="EMBL" id="GBRH01241780">
    <property type="protein sequence ID" value="JAD56115.1"/>
    <property type="molecule type" value="Transcribed_RNA"/>
</dbReference>
<sequence length="46" mass="5250">MVFLGQGRRPSHNMFVRKKGTTVLSTLSCGSMYLRISAWILFSLRC</sequence>
<proteinExistence type="predicted"/>
<protein>
    <submittedName>
        <fullName evidence="2">Uncharacterized protein</fullName>
    </submittedName>
</protein>
<accession>A0A0A9B4Q7</accession>
<evidence type="ECO:0000256" key="1">
    <source>
        <dbReference type="SAM" id="Phobius"/>
    </source>
</evidence>
<keyword evidence="1" id="KW-0472">Membrane</keyword>
<name>A0A0A9B4Q7_ARUDO</name>
<dbReference type="AlphaFoldDB" id="A0A0A9B4Q7"/>
<reference evidence="2" key="1">
    <citation type="submission" date="2014-09" db="EMBL/GenBank/DDBJ databases">
        <authorList>
            <person name="Magalhaes I.L.F."/>
            <person name="Oliveira U."/>
            <person name="Santos F.R."/>
            <person name="Vidigal T.H.D.A."/>
            <person name="Brescovit A.D."/>
            <person name="Santos A.J."/>
        </authorList>
    </citation>
    <scope>NUCLEOTIDE SEQUENCE</scope>
    <source>
        <tissue evidence="2">Shoot tissue taken approximately 20 cm above the soil surface</tissue>
    </source>
</reference>
<keyword evidence="1" id="KW-1133">Transmembrane helix</keyword>
<evidence type="ECO:0000313" key="2">
    <source>
        <dbReference type="EMBL" id="JAD56115.1"/>
    </source>
</evidence>
<organism evidence="2">
    <name type="scientific">Arundo donax</name>
    <name type="common">Giant reed</name>
    <name type="synonym">Donax arundinaceus</name>
    <dbReference type="NCBI Taxonomy" id="35708"/>
    <lineage>
        <taxon>Eukaryota</taxon>
        <taxon>Viridiplantae</taxon>
        <taxon>Streptophyta</taxon>
        <taxon>Embryophyta</taxon>
        <taxon>Tracheophyta</taxon>
        <taxon>Spermatophyta</taxon>
        <taxon>Magnoliopsida</taxon>
        <taxon>Liliopsida</taxon>
        <taxon>Poales</taxon>
        <taxon>Poaceae</taxon>
        <taxon>PACMAD clade</taxon>
        <taxon>Arundinoideae</taxon>
        <taxon>Arundineae</taxon>
        <taxon>Arundo</taxon>
    </lineage>
</organism>
<reference evidence="2" key="2">
    <citation type="journal article" date="2015" name="Data Brief">
        <title>Shoot transcriptome of the giant reed, Arundo donax.</title>
        <authorList>
            <person name="Barrero R.A."/>
            <person name="Guerrero F.D."/>
            <person name="Moolhuijzen P."/>
            <person name="Goolsby J.A."/>
            <person name="Tidwell J."/>
            <person name="Bellgard S.E."/>
            <person name="Bellgard M.I."/>
        </authorList>
    </citation>
    <scope>NUCLEOTIDE SEQUENCE</scope>
    <source>
        <tissue evidence="2">Shoot tissue taken approximately 20 cm above the soil surface</tissue>
    </source>
</reference>